<feature type="region of interest" description="Disordered" evidence="1">
    <location>
        <begin position="50"/>
        <end position="77"/>
    </location>
</feature>
<feature type="region of interest" description="Disordered" evidence="1">
    <location>
        <begin position="1"/>
        <end position="23"/>
    </location>
</feature>
<evidence type="ECO:0000313" key="2">
    <source>
        <dbReference type="EMBL" id="KIJ29324.1"/>
    </source>
</evidence>
<dbReference type="OrthoDB" id="3253296at2759"/>
<dbReference type="Proteomes" id="UP000054279">
    <property type="component" value="Unassembled WGS sequence"/>
</dbReference>
<protein>
    <submittedName>
        <fullName evidence="2">Uncharacterized protein</fullName>
    </submittedName>
</protein>
<organism evidence="2 3">
    <name type="scientific">Sphaerobolus stellatus (strain SS14)</name>
    <dbReference type="NCBI Taxonomy" id="990650"/>
    <lineage>
        <taxon>Eukaryota</taxon>
        <taxon>Fungi</taxon>
        <taxon>Dikarya</taxon>
        <taxon>Basidiomycota</taxon>
        <taxon>Agaricomycotina</taxon>
        <taxon>Agaricomycetes</taxon>
        <taxon>Phallomycetidae</taxon>
        <taxon>Geastrales</taxon>
        <taxon>Sphaerobolaceae</taxon>
        <taxon>Sphaerobolus</taxon>
    </lineage>
</organism>
<accession>A0A0C9U4Z5</accession>
<dbReference type="AlphaFoldDB" id="A0A0C9U4Z5"/>
<evidence type="ECO:0000256" key="1">
    <source>
        <dbReference type="SAM" id="MobiDB-lite"/>
    </source>
</evidence>
<feature type="compositionally biased region" description="Polar residues" evidence="1">
    <location>
        <begin position="64"/>
        <end position="77"/>
    </location>
</feature>
<dbReference type="HOGENOM" id="CLU_2284264_0_0_1"/>
<sequence>MPPTSALNGGPTHSRASSFASNFNPQQINVDIRTPEELAAVNNFLITLGRDVTGGSDPRGSIPSIKQESGHGSMSNEGLFFDQNSLAQLGLSGMPGIDWTVD</sequence>
<gene>
    <name evidence="2" type="ORF">M422DRAFT_188568</name>
</gene>
<reference evidence="2 3" key="1">
    <citation type="submission" date="2014-06" db="EMBL/GenBank/DDBJ databases">
        <title>Evolutionary Origins and Diversification of the Mycorrhizal Mutualists.</title>
        <authorList>
            <consortium name="DOE Joint Genome Institute"/>
            <consortium name="Mycorrhizal Genomics Consortium"/>
            <person name="Kohler A."/>
            <person name="Kuo A."/>
            <person name="Nagy L.G."/>
            <person name="Floudas D."/>
            <person name="Copeland A."/>
            <person name="Barry K.W."/>
            <person name="Cichocki N."/>
            <person name="Veneault-Fourrey C."/>
            <person name="LaButti K."/>
            <person name="Lindquist E.A."/>
            <person name="Lipzen A."/>
            <person name="Lundell T."/>
            <person name="Morin E."/>
            <person name="Murat C."/>
            <person name="Riley R."/>
            <person name="Ohm R."/>
            <person name="Sun H."/>
            <person name="Tunlid A."/>
            <person name="Henrissat B."/>
            <person name="Grigoriev I.V."/>
            <person name="Hibbett D.S."/>
            <person name="Martin F."/>
        </authorList>
    </citation>
    <scope>NUCLEOTIDE SEQUENCE [LARGE SCALE GENOMIC DNA]</scope>
    <source>
        <strain evidence="2 3">SS14</strain>
    </source>
</reference>
<evidence type="ECO:0000313" key="3">
    <source>
        <dbReference type="Proteomes" id="UP000054279"/>
    </source>
</evidence>
<proteinExistence type="predicted"/>
<feature type="non-terminal residue" evidence="2">
    <location>
        <position position="102"/>
    </location>
</feature>
<keyword evidence="3" id="KW-1185">Reference proteome</keyword>
<name>A0A0C9U4Z5_SPHS4</name>
<feature type="compositionally biased region" description="Polar residues" evidence="1">
    <location>
        <begin position="14"/>
        <end position="23"/>
    </location>
</feature>
<dbReference type="EMBL" id="KN837285">
    <property type="protein sequence ID" value="KIJ29324.1"/>
    <property type="molecule type" value="Genomic_DNA"/>
</dbReference>